<dbReference type="Gene3D" id="3.10.180.20">
    <property type="entry name" value="N-Acetylglucosaminyltransferase I, Domain 2"/>
    <property type="match status" value="1"/>
</dbReference>
<sequence>MELRANIPRIQRRGINQLTEHAMENFHCVCNTTGKQLLGNWMNIPHAYLYENNFISLPIYYSKHTKSDLKQLNISLNQDYLSQTQLDELTTLESHNVNVIAKPIVEIKFTKKTSLIEKELKSKGPLKRLKHYYRVVLPIVVFACNRPFALKNHVDALISIRKNSELNPIIISLDCNDTSTANVAQEFGTNVTAIIKQPDHSKIAVSESDQHMIGYYKIARHYLYTLNHIFNELNYDVAIITEDDLEVAPDFLDYFSTLYPLLVYDKTLWCVSAWNDNGLANKINPEPTLLHRTDFFPGLGWMFTKSAWNEIKANWPKAYWDDWLRQPEQRKNRSCIRPEISRTGISPYGQKGVSNGQYYDQYLKNIVRNNIMVKWKEIDVSYLLKDQYDVWFQQRVNSCKIITISDLVSLADISCARLIYNTNEQFVIIANTLGIMNDFKSNVPRTSYQGIVQCRYGKTTIYVTPKQKL</sequence>
<protein>
    <recommendedName>
        <fullName evidence="14 17">Alpha-1,3-mannosyl-glycoprotein 2-beta-N-acetylglucosaminyltransferase</fullName>
        <shortName evidence="17">GNT-I</shortName>
        <shortName evidence="17">GlcNAc-T I</shortName>
        <ecNumber evidence="14 17">2.4.1.101</ecNumber>
    </recommendedName>
    <alternativeName>
        <fullName evidence="15 17">N-glycosyl-oligosaccharide-glycoprotein N-acetylglucosaminyltransferase I</fullName>
    </alternativeName>
</protein>
<evidence type="ECO:0000256" key="3">
    <source>
        <dbReference type="ARBA" id="ARBA00006492"/>
    </source>
</evidence>
<keyword evidence="8 17" id="KW-0735">Signal-anchor</keyword>
<evidence type="ECO:0000256" key="14">
    <source>
        <dbReference type="ARBA" id="ARBA00038949"/>
    </source>
</evidence>
<evidence type="ECO:0000256" key="13">
    <source>
        <dbReference type="ARBA" id="ARBA00037706"/>
    </source>
</evidence>
<evidence type="ECO:0000313" key="18">
    <source>
        <dbReference type="EMBL" id="CAF0758270.1"/>
    </source>
</evidence>
<evidence type="ECO:0000256" key="12">
    <source>
        <dbReference type="ARBA" id="ARBA00023211"/>
    </source>
</evidence>
<comment type="function">
    <text evidence="13 17">Initiates complex N-linked carbohydrate formation. Essential for the conversion of high-mannose to hybrid and complex N-glycans.</text>
</comment>
<keyword evidence="11" id="KW-0472">Membrane</keyword>
<comment type="catalytic activity">
    <reaction evidence="16 17">
        <text>N(4)-(alpha-D-Man-(1-&gt;3)-[alpha-D-Man-(1-&gt;3)-[alpha-D-Man-(1-&gt;6)]-alpha-D-Man-(1-&gt;6)]-beta-D-Man-(1-&gt;4)-beta-D-GlcNAc-(1-&gt;4)-beta-D-GlcNAc)-L-asparaginyl-[protein] (N-glucan mannose isomer 5A1,2) + UDP-N-acetyl-alpha-D-glucosamine = N(4)-{beta-D-GlcNAc-(1-&gt;2)-alpha-D-Man-(1-&gt;3)-[alpha-D-Man-(1-&gt;3)-[alpha-D-Man-(1-&gt;6)]-alpha-D-Man-(1-&gt;6)]-beta-D-Man-(1-&gt;4)-beta-D-GlcNAc-(1-&gt;4)-beta-D-GlcNAc}-L-asparaginyl-[protein] + UDP + H(+)</text>
        <dbReference type="Rhea" id="RHEA:11456"/>
        <dbReference type="Rhea" id="RHEA-COMP:14367"/>
        <dbReference type="Rhea" id="RHEA-COMP:14368"/>
        <dbReference type="ChEBI" id="CHEBI:15378"/>
        <dbReference type="ChEBI" id="CHEBI:57705"/>
        <dbReference type="ChEBI" id="CHEBI:58223"/>
        <dbReference type="ChEBI" id="CHEBI:59087"/>
        <dbReference type="ChEBI" id="CHEBI:60625"/>
        <dbReference type="EC" id="2.4.1.101"/>
    </reaction>
</comment>
<keyword evidence="5" id="KW-0808">Transferase</keyword>
<evidence type="ECO:0000256" key="4">
    <source>
        <dbReference type="ARBA" id="ARBA00022676"/>
    </source>
</evidence>
<evidence type="ECO:0000256" key="15">
    <source>
        <dbReference type="ARBA" id="ARBA00041712"/>
    </source>
</evidence>
<keyword evidence="7 17" id="KW-0479">Metal-binding</keyword>
<evidence type="ECO:0000256" key="9">
    <source>
        <dbReference type="ARBA" id="ARBA00022989"/>
    </source>
</evidence>
<dbReference type="Pfam" id="PF03071">
    <property type="entry name" value="GNT-I"/>
    <property type="match status" value="1"/>
</dbReference>
<dbReference type="Proteomes" id="UP000681722">
    <property type="component" value="Unassembled WGS sequence"/>
</dbReference>
<evidence type="ECO:0000256" key="11">
    <source>
        <dbReference type="ARBA" id="ARBA00023136"/>
    </source>
</evidence>
<keyword evidence="12 17" id="KW-0464">Manganese</keyword>
<accession>A0A813PZJ3</accession>
<evidence type="ECO:0000256" key="7">
    <source>
        <dbReference type="ARBA" id="ARBA00022723"/>
    </source>
</evidence>
<comment type="pathway">
    <text evidence="2 17">Protein modification; protein glycosylation.</text>
</comment>
<reference evidence="18" key="1">
    <citation type="submission" date="2021-02" db="EMBL/GenBank/DDBJ databases">
        <authorList>
            <person name="Nowell W R."/>
        </authorList>
    </citation>
    <scope>NUCLEOTIDE SEQUENCE</scope>
</reference>
<keyword evidence="4 17" id="KW-0328">Glycosyltransferase</keyword>
<evidence type="ECO:0000256" key="2">
    <source>
        <dbReference type="ARBA" id="ARBA00004922"/>
    </source>
</evidence>
<comment type="caution">
    <text evidence="18">The sequence shown here is derived from an EMBL/GenBank/DDBJ whole genome shotgun (WGS) entry which is preliminary data.</text>
</comment>
<dbReference type="Gene3D" id="3.90.550.10">
    <property type="entry name" value="Spore Coat Polysaccharide Biosynthesis Protein SpsA, Chain A"/>
    <property type="match status" value="1"/>
</dbReference>
<dbReference type="PANTHER" id="PTHR10468">
    <property type="entry name" value="PROTEIN O-LINKED-MANNOSE BETA-1,2-N-ACETYLGLUCOSAMINYLTRANSFERASE 1/ALPHA-1,3-MANNOSYL-GLYCOPROTEIN 2-BETA-N-ACETYLGLUCOSAMINYLTRANSFERASE"/>
    <property type="match status" value="1"/>
</dbReference>
<evidence type="ECO:0000256" key="8">
    <source>
        <dbReference type="ARBA" id="ARBA00022968"/>
    </source>
</evidence>
<evidence type="ECO:0000256" key="16">
    <source>
        <dbReference type="ARBA" id="ARBA00049421"/>
    </source>
</evidence>
<dbReference type="UniPathway" id="UPA00378"/>
<keyword evidence="20" id="KW-1185">Reference proteome</keyword>
<dbReference type="AlphaFoldDB" id="A0A813PZJ3"/>
<dbReference type="GO" id="GO:0000139">
    <property type="term" value="C:Golgi membrane"/>
    <property type="evidence" value="ECO:0007669"/>
    <property type="project" value="UniProtKB-SubCell"/>
</dbReference>
<gene>
    <name evidence="18" type="ORF">GPM918_LOCUS1237</name>
    <name evidence="19" type="ORF">SRO942_LOCUS1237</name>
</gene>
<evidence type="ECO:0000256" key="5">
    <source>
        <dbReference type="ARBA" id="ARBA00022679"/>
    </source>
</evidence>
<dbReference type="EMBL" id="CAJOBC010000112">
    <property type="protein sequence ID" value="CAF3538810.1"/>
    <property type="molecule type" value="Genomic_DNA"/>
</dbReference>
<evidence type="ECO:0000256" key="10">
    <source>
        <dbReference type="ARBA" id="ARBA00023034"/>
    </source>
</evidence>
<evidence type="ECO:0000256" key="1">
    <source>
        <dbReference type="ARBA" id="ARBA00004323"/>
    </source>
</evidence>
<dbReference type="PANTHER" id="PTHR10468:SF0">
    <property type="entry name" value="ALPHA-1,3-MANNOSYL-GLYCOPROTEIN 2-BETA-N-ACETYLGLUCOSAMINYLTRANSFERASE"/>
    <property type="match status" value="1"/>
</dbReference>
<dbReference type="InterPro" id="IPR052261">
    <property type="entry name" value="Glycosyltransferase_13"/>
</dbReference>
<dbReference type="GO" id="GO:0006487">
    <property type="term" value="P:protein N-linked glycosylation"/>
    <property type="evidence" value="ECO:0007669"/>
    <property type="project" value="TreeGrafter"/>
</dbReference>
<dbReference type="GO" id="GO:0030145">
    <property type="term" value="F:manganese ion binding"/>
    <property type="evidence" value="ECO:0007669"/>
    <property type="project" value="UniProtKB-UniRule"/>
</dbReference>
<organism evidence="18 20">
    <name type="scientific">Didymodactylos carnosus</name>
    <dbReference type="NCBI Taxonomy" id="1234261"/>
    <lineage>
        <taxon>Eukaryota</taxon>
        <taxon>Metazoa</taxon>
        <taxon>Spiralia</taxon>
        <taxon>Gnathifera</taxon>
        <taxon>Rotifera</taxon>
        <taxon>Eurotatoria</taxon>
        <taxon>Bdelloidea</taxon>
        <taxon>Philodinida</taxon>
        <taxon>Philodinidae</taxon>
        <taxon>Didymodactylos</taxon>
    </lineage>
</organism>
<keyword evidence="9" id="KW-1133">Transmembrane helix</keyword>
<dbReference type="OrthoDB" id="440755at2759"/>
<dbReference type="InterPro" id="IPR029044">
    <property type="entry name" value="Nucleotide-diphossugar_trans"/>
</dbReference>
<dbReference type="GO" id="GO:0003827">
    <property type="term" value="F:alpha-1,3-mannosylglycoprotein 2-beta-N-acetylglucosaminyltransferase activity"/>
    <property type="evidence" value="ECO:0007669"/>
    <property type="project" value="UniProtKB-UniRule"/>
</dbReference>
<dbReference type="FunFam" id="3.90.550.10:FF:000252">
    <property type="entry name" value="Protein O-linked-mannose beta-1,2-N-acetylglucosaminyltransferase 1"/>
    <property type="match status" value="1"/>
</dbReference>
<proteinExistence type="inferred from homology"/>
<keyword evidence="6" id="KW-0812">Transmembrane</keyword>
<evidence type="ECO:0000313" key="20">
    <source>
        <dbReference type="Proteomes" id="UP000663829"/>
    </source>
</evidence>
<dbReference type="Proteomes" id="UP000663829">
    <property type="component" value="Unassembled WGS sequence"/>
</dbReference>
<evidence type="ECO:0000313" key="19">
    <source>
        <dbReference type="EMBL" id="CAF3538810.1"/>
    </source>
</evidence>
<comment type="similarity">
    <text evidence="3 17">Belongs to the glycosyltransferase 13 family.</text>
</comment>
<keyword evidence="10 17" id="KW-0333">Golgi apparatus</keyword>
<comment type="subcellular location">
    <subcellularLocation>
        <location evidence="1 17">Golgi apparatus membrane</location>
        <topology evidence="1 17">Single-pass type II membrane protein</topology>
    </subcellularLocation>
</comment>
<dbReference type="EC" id="2.4.1.101" evidence="14 17"/>
<comment type="cofactor">
    <cofactor evidence="17">
        <name>Mn(2+)</name>
        <dbReference type="ChEBI" id="CHEBI:29035"/>
    </cofactor>
    <text evidence="17">The cofactor is mostly bound to the substrate.</text>
</comment>
<name>A0A813PZJ3_9BILA</name>
<dbReference type="EMBL" id="CAJNOQ010000112">
    <property type="protein sequence ID" value="CAF0758270.1"/>
    <property type="molecule type" value="Genomic_DNA"/>
</dbReference>
<dbReference type="InterPro" id="IPR004139">
    <property type="entry name" value="Glyco_trans_13"/>
</dbReference>
<dbReference type="SUPFAM" id="SSF53448">
    <property type="entry name" value="Nucleotide-diphospho-sugar transferases"/>
    <property type="match status" value="1"/>
</dbReference>
<evidence type="ECO:0000256" key="17">
    <source>
        <dbReference type="RuleBase" id="RU368119"/>
    </source>
</evidence>
<evidence type="ECO:0000256" key="6">
    <source>
        <dbReference type="ARBA" id="ARBA00022692"/>
    </source>
</evidence>